<dbReference type="PANTHER" id="PTHR42978">
    <property type="entry name" value="QUORUM-QUENCHING LACTONASE YTNP-RELATED-RELATED"/>
    <property type="match status" value="1"/>
</dbReference>
<dbReference type="OrthoDB" id="10250730at2759"/>
<keyword evidence="3" id="KW-0479">Metal-binding</keyword>
<comment type="similarity">
    <text evidence="2">Belongs to the metallo-beta-lactamase superfamily.</text>
</comment>
<evidence type="ECO:0000313" key="7">
    <source>
        <dbReference type="EMBL" id="KXJ88651.1"/>
    </source>
</evidence>
<dbReference type="PANTHER" id="PTHR42978:SF2">
    <property type="entry name" value="102 KBASES UNSTABLE REGION: FROM 1 TO 119443"/>
    <property type="match status" value="1"/>
</dbReference>
<organism evidence="7 8">
    <name type="scientific">Microdochium bolleyi</name>
    <dbReference type="NCBI Taxonomy" id="196109"/>
    <lineage>
        <taxon>Eukaryota</taxon>
        <taxon>Fungi</taxon>
        <taxon>Dikarya</taxon>
        <taxon>Ascomycota</taxon>
        <taxon>Pezizomycotina</taxon>
        <taxon>Sordariomycetes</taxon>
        <taxon>Xylariomycetidae</taxon>
        <taxon>Xylariales</taxon>
        <taxon>Microdochiaceae</taxon>
        <taxon>Microdochium</taxon>
    </lineage>
</organism>
<dbReference type="GO" id="GO:0016787">
    <property type="term" value="F:hydrolase activity"/>
    <property type="evidence" value="ECO:0007669"/>
    <property type="project" value="UniProtKB-KW"/>
</dbReference>
<name>A0A136IUS1_9PEZI</name>
<dbReference type="InterPro" id="IPR001279">
    <property type="entry name" value="Metallo-B-lactamas"/>
</dbReference>
<dbReference type="EMBL" id="KQ964257">
    <property type="protein sequence ID" value="KXJ88651.1"/>
    <property type="molecule type" value="Genomic_DNA"/>
</dbReference>
<dbReference type="InterPro" id="IPR036866">
    <property type="entry name" value="RibonucZ/Hydroxyglut_hydro"/>
</dbReference>
<evidence type="ECO:0000256" key="5">
    <source>
        <dbReference type="ARBA" id="ARBA00022833"/>
    </source>
</evidence>
<dbReference type="Gene3D" id="3.60.15.10">
    <property type="entry name" value="Ribonuclease Z/Hydroxyacylglutathione hydrolase-like"/>
    <property type="match status" value="1"/>
</dbReference>
<dbReference type="CDD" id="cd07730">
    <property type="entry name" value="metallo-hydrolase-like_MBL-fold"/>
    <property type="match status" value="1"/>
</dbReference>
<proteinExistence type="inferred from homology"/>
<dbReference type="GO" id="GO:0046872">
    <property type="term" value="F:metal ion binding"/>
    <property type="evidence" value="ECO:0007669"/>
    <property type="project" value="UniProtKB-KW"/>
</dbReference>
<dbReference type="SMART" id="SM00849">
    <property type="entry name" value="Lactamase_B"/>
    <property type="match status" value="1"/>
</dbReference>
<evidence type="ECO:0000256" key="3">
    <source>
        <dbReference type="ARBA" id="ARBA00022723"/>
    </source>
</evidence>
<evidence type="ECO:0000256" key="2">
    <source>
        <dbReference type="ARBA" id="ARBA00007749"/>
    </source>
</evidence>
<sequence length="316" mass="34924">MPSVRLSSTSVHALDAGWFTMPERFFLHPVDDERRKKLVPSLAFLIQHRSADSERPQRILFDLGLRRDILQYSKPIQEHLITRQPLYTSSSVEESLAQGGLSPGDVDMVILSHLHWDHVGTPSAFERSLFIIGSGGVELLRGVKAGGSSHNHFEPGLLPWQRIVELPAPGTARSGPSAAQELRGRAWAPFGPFDQTLDMFGDGSIHVVWAPGHLSGHINLLVRKDDGTYVYLAGDAAHDMRLLLGEKDIATWQDDRHPGQVCCIHQDKVVAKQTLARIREAMSGTSDLGQCEVVLAHDEIWAAQAIADERFLPGCM</sequence>
<keyword evidence="5" id="KW-0862">Zinc</keyword>
<keyword evidence="4" id="KW-0378">Hydrolase</keyword>
<dbReference type="SUPFAM" id="SSF56281">
    <property type="entry name" value="Metallo-hydrolase/oxidoreductase"/>
    <property type="match status" value="1"/>
</dbReference>
<keyword evidence="8" id="KW-1185">Reference proteome</keyword>
<dbReference type="STRING" id="196109.A0A136IUS1"/>
<dbReference type="InParanoid" id="A0A136IUS1"/>
<dbReference type="AlphaFoldDB" id="A0A136IUS1"/>
<evidence type="ECO:0000259" key="6">
    <source>
        <dbReference type="SMART" id="SM00849"/>
    </source>
</evidence>
<evidence type="ECO:0000256" key="4">
    <source>
        <dbReference type="ARBA" id="ARBA00022801"/>
    </source>
</evidence>
<gene>
    <name evidence="7" type="ORF">Micbo1qcDRAFT_213740</name>
</gene>
<dbReference type="Pfam" id="PF00753">
    <property type="entry name" value="Lactamase_B"/>
    <property type="match status" value="1"/>
</dbReference>
<feature type="domain" description="Metallo-beta-lactamase" evidence="6">
    <location>
        <begin position="40"/>
        <end position="265"/>
    </location>
</feature>
<reference evidence="8" key="1">
    <citation type="submission" date="2016-02" db="EMBL/GenBank/DDBJ databases">
        <title>Draft genome sequence of Microdochium bolleyi, a fungal endophyte of beachgrass.</title>
        <authorList>
            <consortium name="DOE Joint Genome Institute"/>
            <person name="David A.S."/>
            <person name="May G."/>
            <person name="Haridas S."/>
            <person name="Lim J."/>
            <person name="Wang M."/>
            <person name="Labutti K."/>
            <person name="Lipzen A."/>
            <person name="Barry K."/>
            <person name="Grigoriev I.V."/>
        </authorList>
    </citation>
    <scope>NUCLEOTIDE SEQUENCE [LARGE SCALE GENOMIC DNA]</scope>
    <source>
        <strain evidence="8">J235TASD1</strain>
    </source>
</reference>
<dbReference type="InterPro" id="IPR051013">
    <property type="entry name" value="MBL_superfamily_lactonases"/>
</dbReference>
<comment type="cofactor">
    <cofactor evidence="1">
        <name>Zn(2+)</name>
        <dbReference type="ChEBI" id="CHEBI:29105"/>
    </cofactor>
</comment>
<accession>A0A136IUS1</accession>
<dbReference type="Proteomes" id="UP000070501">
    <property type="component" value="Unassembled WGS sequence"/>
</dbReference>
<evidence type="ECO:0000256" key="1">
    <source>
        <dbReference type="ARBA" id="ARBA00001947"/>
    </source>
</evidence>
<evidence type="ECO:0000313" key="8">
    <source>
        <dbReference type="Proteomes" id="UP000070501"/>
    </source>
</evidence>
<protein>
    <submittedName>
        <fullName evidence="7">Beta-lactamase-like protein</fullName>
    </submittedName>
</protein>